<keyword evidence="11" id="KW-1185">Reference proteome</keyword>
<dbReference type="PANTHER" id="PTHR14319">
    <property type="entry name" value="FIVE-SPAN TRANSMEMBRANE PROTEIN M83"/>
    <property type="match status" value="1"/>
</dbReference>
<reference evidence="10" key="2">
    <citation type="submission" date="2023-03" db="EMBL/GenBank/DDBJ databases">
        <authorList>
            <person name="Inwood S.N."/>
            <person name="Skelly J.G."/>
            <person name="Guhlin J."/>
            <person name="Harrop T.W.R."/>
            <person name="Goldson S.G."/>
            <person name="Dearden P.K."/>
        </authorList>
    </citation>
    <scope>NUCLEOTIDE SEQUENCE</scope>
    <source>
        <strain evidence="10">Lincoln</strain>
        <tissue evidence="10">Whole body</tissue>
    </source>
</reference>
<dbReference type="Pfam" id="PF12036">
    <property type="entry name" value="DUF3522"/>
    <property type="match status" value="1"/>
</dbReference>
<evidence type="ECO:0000256" key="8">
    <source>
        <dbReference type="SAM" id="Phobius"/>
    </source>
</evidence>
<evidence type="ECO:0000313" key="10">
    <source>
        <dbReference type="EMBL" id="KAK0182105.1"/>
    </source>
</evidence>
<evidence type="ECO:0000256" key="6">
    <source>
        <dbReference type="ARBA" id="ARBA00023136"/>
    </source>
</evidence>
<organism evidence="10 11">
    <name type="scientific">Microctonus hyperodae</name>
    <name type="common">Parasitoid wasp</name>
    <dbReference type="NCBI Taxonomy" id="165561"/>
    <lineage>
        <taxon>Eukaryota</taxon>
        <taxon>Metazoa</taxon>
        <taxon>Ecdysozoa</taxon>
        <taxon>Arthropoda</taxon>
        <taxon>Hexapoda</taxon>
        <taxon>Insecta</taxon>
        <taxon>Pterygota</taxon>
        <taxon>Neoptera</taxon>
        <taxon>Endopterygota</taxon>
        <taxon>Hymenoptera</taxon>
        <taxon>Apocrita</taxon>
        <taxon>Ichneumonoidea</taxon>
        <taxon>Braconidae</taxon>
        <taxon>Euphorinae</taxon>
        <taxon>Microctonus</taxon>
    </lineage>
</organism>
<feature type="transmembrane region" description="Helical" evidence="8">
    <location>
        <begin position="497"/>
        <end position="519"/>
    </location>
</feature>
<dbReference type="EMBL" id="JAQQBR010000001">
    <property type="protein sequence ID" value="KAK0182105.1"/>
    <property type="molecule type" value="Genomic_DNA"/>
</dbReference>
<feature type="domain" description="EGF-like" evidence="9">
    <location>
        <begin position="446"/>
        <end position="486"/>
    </location>
</feature>
<name>A0AA39G6Q7_MICHY</name>
<dbReference type="InterPro" id="IPR021910">
    <property type="entry name" value="NGX6/PGAP6/MYMK"/>
</dbReference>
<evidence type="ECO:0000256" key="4">
    <source>
        <dbReference type="ARBA" id="ARBA00022692"/>
    </source>
</evidence>
<comment type="caution">
    <text evidence="7">Lacks conserved residue(s) required for the propagation of feature annotation.</text>
</comment>
<protein>
    <recommendedName>
        <fullName evidence="9">EGF-like domain-containing protein</fullName>
    </recommendedName>
</protein>
<keyword evidence="6 8" id="KW-0472">Membrane</keyword>
<keyword evidence="4 8" id="KW-0812">Transmembrane</keyword>
<keyword evidence="7" id="KW-1015">Disulfide bond</keyword>
<evidence type="ECO:0000256" key="7">
    <source>
        <dbReference type="PROSITE-ProRule" id="PRU00076"/>
    </source>
</evidence>
<dbReference type="AlphaFoldDB" id="A0AA39G6Q7"/>
<evidence type="ECO:0000256" key="2">
    <source>
        <dbReference type="ARBA" id="ARBA00005542"/>
    </source>
</evidence>
<dbReference type="InterPro" id="IPR000742">
    <property type="entry name" value="EGF"/>
</dbReference>
<comment type="subcellular location">
    <subcellularLocation>
        <location evidence="1">Cell membrane</location>
        <topology evidence="1">Multi-pass membrane protein</topology>
    </subcellularLocation>
</comment>
<evidence type="ECO:0000256" key="1">
    <source>
        <dbReference type="ARBA" id="ARBA00004651"/>
    </source>
</evidence>
<dbReference type="Proteomes" id="UP001168972">
    <property type="component" value="Unassembled WGS sequence"/>
</dbReference>
<evidence type="ECO:0000313" key="11">
    <source>
        <dbReference type="Proteomes" id="UP001168972"/>
    </source>
</evidence>
<feature type="transmembrane region" description="Helical" evidence="8">
    <location>
        <begin position="607"/>
        <end position="627"/>
    </location>
</feature>
<keyword evidence="3" id="KW-1003">Cell membrane</keyword>
<sequence length="714" mass="79564">MTLWSSNRTPRIDNRPVCPQSLLEKIIQHPSNILDDFFGYRDISIVHFDVPENILNAVFKFTAKEKKTGGLGNCAPRNISIYLKSGSIPLIHPDGSRTDANLLKNRRKHYELEMLSVGDQYLITIGIPAAGDWYAIAFRSWSDPDSEKITQQGLGAACDTVLDAELSVERVDTSVLMDITYEYEVLLSNIINSAILQFVVPDDYEIANISLTSTCGDECRIATNIVTEEILTSSVMDKSELFLLFRPYTHAYHYLMLRLLSGNASNISIALSDDDSLSNNELTVNKVPLTRKSLPDFFLFDYEPLNGNSTKPTPINVTINSLTMLSFRVGAVYDVGGTVSIGLKLLNKTNDIVVVGCISLGFYASITEAGGCIRKNLSITPPDLWINNTKPTMIHIPYPEPGMWHLTLKAFRINSNCHCLETCQTIGCAMCDCMNETSTKVETHIASSPCIEGRCSSNGRCLHYMSGGFVFSACHCVGGYRGFDCADDTYVLTGGGILMRLLMLTLSNLAFIASIYIAFRREYYTEMVVYTAVMFFSTFYHACEAGEDVMGICITRLNVLQFCDFYNALLSIWVTLVAMASFGPRLTAFCQLSGAIVLALGAELDRTALWVFLLPAITGCILIGLSWGFRCRRQRNFSYPASRYKNVYLPTGLCLVFVGLICYAFFQTRRNYHIVHSFWHICVALGVVLLLPKLVSDYDHECDLSDSFLQALDE</sequence>
<keyword evidence="7" id="KW-0245">EGF-like domain</keyword>
<gene>
    <name evidence="10" type="ORF">PV327_000274</name>
</gene>
<comment type="caution">
    <text evidence="10">The sequence shown here is derived from an EMBL/GenBank/DDBJ whole genome shotgun (WGS) entry which is preliminary data.</text>
</comment>
<comment type="similarity">
    <text evidence="2">Belongs to the TMEM8 family.</text>
</comment>
<evidence type="ECO:0000259" key="9">
    <source>
        <dbReference type="PROSITE" id="PS50026"/>
    </source>
</evidence>
<evidence type="ECO:0000256" key="5">
    <source>
        <dbReference type="ARBA" id="ARBA00022989"/>
    </source>
</evidence>
<dbReference type="PROSITE" id="PS50026">
    <property type="entry name" value="EGF_3"/>
    <property type="match status" value="1"/>
</dbReference>
<feature type="transmembrane region" description="Helical" evidence="8">
    <location>
        <begin position="647"/>
        <end position="666"/>
    </location>
</feature>
<proteinExistence type="inferred from homology"/>
<feature type="disulfide bond" evidence="7">
    <location>
        <begin position="476"/>
        <end position="485"/>
    </location>
</feature>
<dbReference type="GO" id="GO:0005886">
    <property type="term" value="C:plasma membrane"/>
    <property type="evidence" value="ECO:0007669"/>
    <property type="project" value="UniProtKB-SubCell"/>
</dbReference>
<evidence type="ECO:0000256" key="3">
    <source>
        <dbReference type="ARBA" id="ARBA00022475"/>
    </source>
</evidence>
<dbReference type="PANTHER" id="PTHR14319:SF3">
    <property type="entry name" value="TRANSMEMBRANE PROTEIN-LIKE PROTEIN"/>
    <property type="match status" value="1"/>
</dbReference>
<feature type="transmembrane region" description="Helical" evidence="8">
    <location>
        <begin position="565"/>
        <end position="587"/>
    </location>
</feature>
<feature type="transmembrane region" description="Helical" evidence="8">
    <location>
        <begin position="672"/>
        <end position="691"/>
    </location>
</feature>
<reference evidence="10" key="1">
    <citation type="journal article" date="2023" name="bioRxiv">
        <title>Scaffold-level genome assemblies of two parasitoid biocontrol wasps reveal the parthenogenesis mechanism and an associated novel virus.</title>
        <authorList>
            <person name="Inwood S."/>
            <person name="Skelly J."/>
            <person name="Guhlin J."/>
            <person name="Harrop T."/>
            <person name="Goldson S."/>
            <person name="Dearden P."/>
        </authorList>
    </citation>
    <scope>NUCLEOTIDE SEQUENCE</scope>
    <source>
        <strain evidence="10">Lincoln</strain>
        <tissue evidence="10">Whole body</tissue>
    </source>
</reference>
<keyword evidence="5 8" id="KW-1133">Transmembrane helix</keyword>
<dbReference type="PROSITE" id="PS01186">
    <property type="entry name" value="EGF_2"/>
    <property type="match status" value="1"/>
</dbReference>
<accession>A0AA39G6Q7</accession>
<dbReference type="PROSITE" id="PS00022">
    <property type="entry name" value="EGF_1"/>
    <property type="match status" value="1"/>
</dbReference>